<accession>A0A3P8UT26</accession>
<name>A0A3P8UT26_CYNSE</name>
<dbReference type="OrthoDB" id="9451445at2759"/>
<dbReference type="InterPro" id="IPR053087">
    <property type="entry name" value="TMEM154-like"/>
</dbReference>
<dbReference type="Pfam" id="PF15102">
    <property type="entry name" value="TMEM154"/>
    <property type="match status" value="1"/>
</dbReference>
<keyword evidence="5" id="KW-1185">Reference proteome</keyword>
<feature type="compositionally biased region" description="Acidic residues" evidence="1">
    <location>
        <begin position="38"/>
        <end position="54"/>
    </location>
</feature>
<proteinExistence type="predicted"/>
<dbReference type="OMA" id="AGTVFCQ"/>
<dbReference type="Proteomes" id="UP000265120">
    <property type="component" value="Chromosome 9"/>
</dbReference>
<keyword evidence="2" id="KW-0812">Transmembrane</keyword>
<feature type="compositionally biased region" description="Polar residues" evidence="1">
    <location>
        <begin position="64"/>
        <end position="73"/>
    </location>
</feature>
<reference evidence="4" key="2">
    <citation type="submission" date="2025-08" db="UniProtKB">
        <authorList>
            <consortium name="Ensembl"/>
        </authorList>
    </citation>
    <scope>IDENTIFICATION</scope>
</reference>
<feature type="transmembrane region" description="Helical" evidence="2">
    <location>
        <begin position="123"/>
        <end position="146"/>
    </location>
</feature>
<evidence type="ECO:0000256" key="1">
    <source>
        <dbReference type="SAM" id="MobiDB-lite"/>
    </source>
</evidence>
<dbReference type="KEGG" id="csem:103383632"/>
<feature type="region of interest" description="Disordered" evidence="1">
    <location>
        <begin position="34"/>
        <end position="92"/>
    </location>
</feature>
<dbReference type="GeneID" id="103383632"/>
<dbReference type="RefSeq" id="XP_008315058.1">
    <property type="nucleotide sequence ID" value="XM_008316836.3"/>
</dbReference>
<feature type="signal peptide" evidence="3">
    <location>
        <begin position="1"/>
        <end position="33"/>
    </location>
</feature>
<dbReference type="GeneTree" id="ENSGT00730000112332"/>
<keyword evidence="3" id="KW-0732">Signal</keyword>
<evidence type="ECO:0000313" key="5">
    <source>
        <dbReference type="Proteomes" id="UP000265120"/>
    </source>
</evidence>
<dbReference type="PANTHER" id="PTHR36526">
    <property type="entry name" value="TRANSMEMBRANE PROTEIN 154"/>
    <property type="match status" value="1"/>
</dbReference>
<sequence length="211" mass="22944">MSASQSGNMRGLWLKSPLLLLLLLITVTGTVLSQPETEANEEEVEKESTDDPDPTEYKPDISEPLSTTVSDTTLAPELPASEEPVIRGSGEEGSGVFVLSSGSGETSTSETATPEEEELNLTFIIIPAVVGLVVIAIVSIVLGLFLRRWLNQKHRGEDLKINDPYLDESGAEKVPMPMFEEDVPSVLELEMEELDQWMKKDGETADTSSHG</sequence>
<feature type="chain" id="PRO_5018068550" evidence="3">
    <location>
        <begin position="34"/>
        <end position="211"/>
    </location>
</feature>
<organism evidence="4 5">
    <name type="scientific">Cynoglossus semilaevis</name>
    <name type="common">Tongue sole</name>
    <dbReference type="NCBI Taxonomy" id="244447"/>
    <lineage>
        <taxon>Eukaryota</taxon>
        <taxon>Metazoa</taxon>
        <taxon>Chordata</taxon>
        <taxon>Craniata</taxon>
        <taxon>Vertebrata</taxon>
        <taxon>Euteleostomi</taxon>
        <taxon>Actinopterygii</taxon>
        <taxon>Neopterygii</taxon>
        <taxon>Teleostei</taxon>
        <taxon>Neoteleostei</taxon>
        <taxon>Acanthomorphata</taxon>
        <taxon>Carangaria</taxon>
        <taxon>Pleuronectiformes</taxon>
        <taxon>Pleuronectoidei</taxon>
        <taxon>Cynoglossidae</taxon>
        <taxon>Cynoglossinae</taxon>
        <taxon>Cynoglossus</taxon>
    </lineage>
</organism>
<protein>
    <submittedName>
        <fullName evidence="4">Transmembrane protein 154</fullName>
    </submittedName>
</protein>
<dbReference type="InParanoid" id="A0A3P8UT26"/>
<dbReference type="AlphaFoldDB" id="A0A3P8UT26"/>
<reference evidence="4" key="3">
    <citation type="submission" date="2025-09" db="UniProtKB">
        <authorList>
            <consortium name="Ensembl"/>
        </authorList>
    </citation>
    <scope>IDENTIFICATION</scope>
</reference>
<dbReference type="Ensembl" id="ENSCSET00000006430.1">
    <property type="protein sequence ID" value="ENSCSEP00000006358.1"/>
    <property type="gene ID" value="ENSCSEG00000004118.1"/>
</dbReference>
<keyword evidence="2" id="KW-0472">Membrane</keyword>
<dbReference type="STRING" id="244447.ENSCSEP00000006358"/>
<dbReference type="InterPro" id="IPR028064">
    <property type="entry name" value="TMEM154"/>
</dbReference>
<reference evidence="4 5" key="1">
    <citation type="journal article" date="2014" name="Nat. Genet.">
        <title>Whole-genome sequence of a flatfish provides insights into ZW sex chromosome evolution and adaptation to a benthic lifestyle.</title>
        <authorList>
            <person name="Chen S."/>
            <person name="Zhang G."/>
            <person name="Shao C."/>
            <person name="Huang Q."/>
            <person name="Liu G."/>
            <person name="Zhang P."/>
            <person name="Song W."/>
            <person name="An N."/>
            <person name="Chalopin D."/>
            <person name="Volff J.N."/>
            <person name="Hong Y."/>
            <person name="Li Q."/>
            <person name="Sha Z."/>
            <person name="Zhou H."/>
            <person name="Xie M."/>
            <person name="Yu Q."/>
            <person name="Liu Y."/>
            <person name="Xiang H."/>
            <person name="Wang N."/>
            <person name="Wu K."/>
            <person name="Yang C."/>
            <person name="Zhou Q."/>
            <person name="Liao X."/>
            <person name="Yang L."/>
            <person name="Hu Q."/>
            <person name="Zhang J."/>
            <person name="Meng L."/>
            <person name="Jin L."/>
            <person name="Tian Y."/>
            <person name="Lian J."/>
            <person name="Yang J."/>
            <person name="Miao G."/>
            <person name="Liu S."/>
            <person name="Liang Z."/>
            <person name="Yan F."/>
            <person name="Li Y."/>
            <person name="Sun B."/>
            <person name="Zhang H."/>
            <person name="Zhang J."/>
            <person name="Zhu Y."/>
            <person name="Du M."/>
            <person name="Zhao Y."/>
            <person name="Schartl M."/>
            <person name="Tang Q."/>
            <person name="Wang J."/>
        </authorList>
    </citation>
    <scope>NUCLEOTIDE SEQUENCE</scope>
</reference>
<evidence type="ECO:0000256" key="2">
    <source>
        <dbReference type="SAM" id="Phobius"/>
    </source>
</evidence>
<evidence type="ECO:0000256" key="3">
    <source>
        <dbReference type="SAM" id="SignalP"/>
    </source>
</evidence>
<dbReference type="PANTHER" id="PTHR36526:SF1">
    <property type="entry name" value="TRANSMEMBRANE PROTEIN 154"/>
    <property type="match status" value="1"/>
</dbReference>
<dbReference type="CTD" id="201799"/>
<evidence type="ECO:0000313" key="4">
    <source>
        <dbReference type="Ensembl" id="ENSCSEP00000006358.1"/>
    </source>
</evidence>
<keyword evidence="2" id="KW-1133">Transmembrane helix</keyword>